<organism evidence="1 2">
    <name type="scientific">Clostridium neonatale</name>
    <dbReference type="NCBI Taxonomy" id="137838"/>
    <lineage>
        <taxon>Bacteria</taxon>
        <taxon>Bacillati</taxon>
        <taxon>Bacillota</taxon>
        <taxon>Clostridia</taxon>
        <taxon>Eubacteriales</taxon>
        <taxon>Clostridiaceae</taxon>
        <taxon>Clostridium</taxon>
    </lineage>
</organism>
<evidence type="ECO:0000313" key="2">
    <source>
        <dbReference type="Proteomes" id="UP000431451"/>
    </source>
</evidence>
<reference evidence="1 2" key="1">
    <citation type="submission" date="2018-06" db="EMBL/GenBank/DDBJ databases">
        <authorList>
            <consortium name="IHU Genomes"/>
        </authorList>
    </citation>
    <scope>NUCLEOTIDE SEQUENCE [LARGE SCALE GENOMIC DNA]</scope>
    <source>
        <strain evidence="1 2">NEC25</strain>
    </source>
</reference>
<evidence type="ECO:0008006" key="3">
    <source>
        <dbReference type="Google" id="ProtNLM"/>
    </source>
</evidence>
<dbReference type="SUPFAM" id="SSF53098">
    <property type="entry name" value="Ribonuclease H-like"/>
    <property type="match status" value="1"/>
</dbReference>
<dbReference type="InterPro" id="IPR012337">
    <property type="entry name" value="RNaseH-like_sf"/>
</dbReference>
<dbReference type="AlphaFoldDB" id="A0A653API1"/>
<gene>
    <name evidence="1" type="ORF">CNEONATNEC25_01206</name>
</gene>
<dbReference type="EMBL" id="UWJD01000001">
    <property type="protein sequence ID" value="VCT83609.1"/>
    <property type="molecule type" value="Genomic_DNA"/>
</dbReference>
<accession>A0A653API1</accession>
<dbReference type="Proteomes" id="UP000431451">
    <property type="component" value="Unassembled WGS sequence"/>
</dbReference>
<sequence>MLTAEKYNYDLAVCTAEDSDDIWYLATNMNSKYAVIEYKKRFIIEEMFRDLKSNGFNIEDTWTESIVYFKNLYLCVSMAYT</sequence>
<protein>
    <recommendedName>
        <fullName evidence="3">Transposase IS4-like domain-containing protein</fullName>
    </recommendedName>
</protein>
<proteinExistence type="predicted"/>
<name>A0A653API1_9CLOT</name>
<dbReference type="RefSeq" id="WP_159115871.1">
    <property type="nucleotide sequence ID" value="NZ_UWJD01000001.1"/>
</dbReference>
<evidence type="ECO:0000313" key="1">
    <source>
        <dbReference type="EMBL" id="VCT83609.1"/>
    </source>
</evidence>